<dbReference type="InterPro" id="IPR000073">
    <property type="entry name" value="AB_hydrolase_1"/>
</dbReference>
<dbReference type="InterPro" id="IPR001509">
    <property type="entry name" value="Epimerase_deHydtase"/>
</dbReference>
<feature type="domain" description="AB hydrolase-1" evidence="1">
    <location>
        <begin position="355"/>
        <end position="452"/>
    </location>
</feature>
<accession>A0ABV3DVU9</accession>
<keyword evidence="4" id="KW-1185">Reference proteome</keyword>
<proteinExistence type="predicted"/>
<comment type="caution">
    <text evidence="3">The sequence shown here is derived from an EMBL/GenBank/DDBJ whole genome shotgun (WGS) entry which is preliminary data.</text>
</comment>
<gene>
    <name evidence="3" type="ORF">AB0C36_41045</name>
</gene>
<dbReference type="Pfam" id="PF01370">
    <property type="entry name" value="Epimerase"/>
    <property type="match status" value="1"/>
</dbReference>
<dbReference type="SUPFAM" id="SSF51735">
    <property type="entry name" value="NAD(P)-binding Rossmann-fold domains"/>
    <property type="match status" value="1"/>
</dbReference>
<sequence length="582" mass="60974">MSDTIVFGATGFIGRSLVAELLGRGRRVAAAARGNGAGLTAWLDDQQIDTGGLELVRADITVPGLGIPSDALPRVRDVYNSAGRYAFGLSAADAKAANVTGARHVVDWAASRPDLRRLVHVSGYRVSGADSPAPDYRKLGAYEASKAEGDAAVRQRARELGVPLTIANPSSVLGPGQYIGLAGMVADLWRGKLRALPGGSDVFVPVVTLDHFVGVLANLPEHADTAGQAYWILDDTTPDLPELIAEVAAHLGVLAPRCGIPVGLVRRLPRALTGADPETLSFLSADRYPTGPANAFAEATGVHVPPVADALRAWADHLVATRFGAGTPSRRPSGFHTVGGSRTWVAGERRRPDYVLLHGLPLDTDSWTDVADRLAGPVLGADLPGLGRSAPGKVTTDAWLADLMEPVAIRPVLVAHSLAAGPALRYAANHPEHISGLVLLAPSFLLRPSSPTARSPLAALALRRADAARLARVLALPPGPATDRATQAAAAHLKRPGAAKRLVRALRAGHASRTELRRLLDEITVPVHLVIGAQDPLVSPTDLPTTVVDAAGHYPQLTAPETVAHILTTFQDRHGLGASDRP</sequence>
<reference evidence="3 4" key="1">
    <citation type="submission" date="2024-06" db="EMBL/GenBank/DDBJ databases">
        <title>The Natural Products Discovery Center: Release of the First 8490 Sequenced Strains for Exploring Actinobacteria Biosynthetic Diversity.</title>
        <authorList>
            <person name="Kalkreuter E."/>
            <person name="Kautsar S.A."/>
            <person name="Yang D."/>
            <person name="Bader C.D."/>
            <person name="Teijaro C.N."/>
            <person name="Fluegel L."/>
            <person name="Davis C.M."/>
            <person name="Simpson J.R."/>
            <person name="Lauterbach L."/>
            <person name="Steele A.D."/>
            <person name="Gui C."/>
            <person name="Meng S."/>
            <person name="Li G."/>
            <person name="Viehrig K."/>
            <person name="Ye F."/>
            <person name="Su P."/>
            <person name="Kiefer A.F."/>
            <person name="Nichols A."/>
            <person name="Cepeda A.J."/>
            <person name="Yan W."/>
            <person name="Fan B."/>
            <person name="Jiang Y."/>
            <person name="Adhikari A."/>
            <person name="Zheng C.-J."/>
            <person name="Schuster L."/>
            <person name="Cowan T.M."/>
            <person name="Smanski M.J."/>
            <person name="Chevrette M.G."/>
            <person name="De Carvalho L.P.S."/>
            <person name="Shen B."/>
        </authorList>
    </citation>
    <scope>NUCLEOTIDE SEQUENCE [LARGE SCALE GENOMIC DNA]</scope>
    <source>
        <strain evidence="3 4">NPDC048946</strain>
    </source>
</reference>
<evidence type="ECO:0000259" key="2">
    <source>
        <dbReference type="Pfam" id="PF01370"/>
    </source>
</evidence>
<dbReference type="Gene3D" id="3.40.50.720">
    <property type="entry name" value="NAD(P)-binding Rossmann-like Domain"/>
    <property type="match status" value="1"/>
</dbReference>
<dbReference type="Proteomes" id="UP001551482">
    <property type="component" value="Unassembled WGS sequence"/>
</dbReference>
<dbReference type="InterPro" id="IPR029058">
    <property type="entry name" value="AB_hydrolase_fold"/>
</dbReference>
<protein>
    <submittedName>
        <fullName evidence="3">Alpha/beta fold hydrolase</fullName>
    </submittedName>
</protein>
<dbReference type="InterPro" id="IPR050266">
    <property type="entry name" value="AB_hydrolase_sf"/>
</dbReference>
<organism evidence="3 4">
    <name type="scientific">Streptodolium elevatio</name>
    <dbReference type="NCBI Taxonomy" id="3157996"/>
    <lineage>
        <taxon>Bacteria</taxon>
        <taxon>Bacillati</taxon>
        <taxon>Actinomycetota</taxon>
        <taxon>Actinomycetes</taxon>
        <taxon>Kitasatosporales</taxon>
        <taxon>Streptomycetaceae</taxon>
        <taxon>Streptodolium</taxon>
    </lineage>
</organism>
<dbReference type="InterPro" id="IPR036291">
    <property type="entry name" value="NAD(P)-bd_dom_sf"/>
</dbReference>
<dbReference type="GO" id="GO:0016787">
    <property type="term" value="F:hydrolase activity"/>
    <property type="evidence" value="ECO:0007669"/>
    <property type="project" value="UniProtKB-KW"/>
</dbReference>
<evidence type="ECO:0000259" key="1">
    <source>
        <dbReference type="Pfam" id="PF00561"/>
    </source>
</evidence>
<evidence type="ECO:0000313" key="3">
    <source>
        <dbReference type="EMBL" id="MEU8139871.1"/>
    </source>
</evidence>
<dbReference type="PANTHER" id="PTHR43798">
    <property type="entry name" value="MONOACYLGLYCEROL LIPASE"/>
    <property type="match status" value="1"/>
</dbReference>
<dbReference type="RefSeq" id="WP_358364376.1">
    <property type="nucleotide sequence ID" value="NZ_JBEZFP010000208.1"/>
</dbReference>
<name>A0ABV3DVU9_9ACTN</name>
<feature type="domain" description="NAD-dependent epimerase/dehydratase" evidence="2">
    <location>
        <begin position="5"/>
        <end position="186"/>
    </location>
</feature>
<dbReference type="Gene3D" id="3.40.50.1820">
    <property type="entry name" value="alpha/beta hydrolase"/>
    <property type="match status" value="1"/>
</dbReference>
<dbReference type="SUPFAM" id="SSF53474">
    <property type="entry name" value="alpha/beta-Hydrolases"/>
    <property type="match status" value="1"/>
</dbReference>
<dbReference type="Pfam" id="PF00561">
    <property type="entry name" value="Abhydrolase_1"/>
    <property type="match status" value="1"/>
</dbReference>
<keyword evidence="3" id="KW-0378">Hydrolase</keyword>
<dbReference type="EMBL" id="JBEZFP010000208">
    <property type="protein sequence ID" value="MEU8139871.1"/>
    <property type="molecule type" value="Genomic_DNA"/>
</dbReference>
<evidence type="ECO:0000313" key="4">
    <source>
        <dbReference type="Proteomes" id="UP001551482"/>
    </source>
</evidence>